<feature type="non-terminal residue" evidence="2">
    <location>
        <position position="1"/>
    </location>
</feature>
<comment type="caution">
    <text evidence="2">The sequence shown here is derived from an EMBL/GenBank/DDBJ whole genome shotgun (WGS) entry which is preliminary data.</text>
</comment>
<reference evidence="2" key="1">
    <citation type="journal article" date="2014" name="Front. Microbiol.">
        <title>High frequency of phylogenetically diverse reductive dehalogenase-homologous genes in deep subseafloor sedimentary metagenomes.</title>
        <authorList>
            <person name="Kawai M."/>
            <person name="Futagami T."/>
            <person name="Toyoda A."/>
            <person name="Takaki Y."/>
            <person name="Nishi S."/>
            <person name="Hori S."/>
            <person name="Arai W."/>
            <person name="Tsubouchi T."/>
            <person name="Morono Y."/>
            <person name="Uchiyama I."/>
            <person name="Ito T."/>
            <person name="Fujiyama A."/>
            <person name="Inagaki F."/>
            <person name="Takami H."/>
        </authorList>
    </citation>
    <scope>NUCLEOTIDE SEQUENCE</scope>
    <source>
        <strain evidence="2">Expedition CK06-06</strain>
    </source>
</reference>
<sequence length="277" mass="31320">TSVGVSSSSILSKEDTLEIIDSLTDLEKLPDEKIEGVDCIHYRGVVDVDRVIEEQKAKLDPRQPHYEEMLKGLEDMRNMKTEVELWIGREDYLIRQLKQDMEVPLEGTSRVTVKYYDFNEPITIEPPTTATGELLPGWRLVESSPKERTFSKNVTVTIGGDDPAHQQISFRITITNISEELARNVRVTLSTMATNEESGRWRTEVEPSTPSGVDLEPSETETFHITWEYDASHTSKDELARLVHLTTILAKYTTPDGEEAVQLLFPDAPYPSKTPPS</sequence>
<dbReference type="AlphaFoldDB" id="X1MND8"/>
<organism evidence="2">
    <name type="scientific">marine sediment metagenome</name>
    <dbReference type="NCBI Taxonomy" id="412755"/>
    <lineage>
        <taxon>unclassified sequences</taxon>
        <taxon>metagenomes</taxon>
        <taxon>ecological metagenomes</taxon>
    </lineage>
</organism>
<feature type="region of interest" description="Disordered" evidence="1">
    <location>
        <begin position="197"/>
        <end position="217"/>
    </location>
</feature>
<gene>
    <name evidence="2" type="ORF">S06H3_19668</name>
</gene>
<protein>
    <submittedName>
        <fullName evidence="2">Uncharacterized protein</fullName>
    </submittedName>
</protein>
<accession>X1MND8</accession>
<evidence type="ECO:0000313" key="2">
    <source>
        <dbReference type="EMBL" id="GAI07899.1"/>
    </source>
</evidence>
<dbReference type="InterPro" id="IPR029046">
    <property type="entry name" value="LolA/LolB/LppX"/>
</dbReference>
<name>X1MND8_9ZZZZ</name>
<dbReference type="Gene3D" id="2.50.20.20">
    <property type="match status" value="1"/>
</dbReference>
<proteinExistence type="predicted"/>
<dbReference type="SUPFAM" id="SSF89392">
    <property type="entry name" value="Prokaryotic lipoproteins and lipoprotein localization factors"/>
    <property type="match status" value="1"/>
</dbReference>
<dbReference type="EMBL" id="BARV01010091">
    <property type="protein sequence ID" value="GAI07899.1"/>
    <property type="molecule type" value="Genomic_DNA"/>
</dbReference>
<evidence type="ECO:0000256" key="1">
    <source>
        <dbReference type="SAM" id="MobiDB-lite"/>
    </source>
</evidence>